<dbReference type="EMBL" id="JBHLYQ010000135">
    <property type="protein sequence ID" value="MFC0082684.1"/>
    <property type="molecule type" value="Genomic_DNA"/>
</dbReference>
<dbReference type="RefSeq" id="WP_377790305.1">
    <property type="nucleotide sequence ID" value="NZ_JBHLYQ010000135.1"/>
</dbReference>
<evidence type="ECO:0000256" key="13">
    <source>
        <dbReference type="SAM" id="Phobius"/>
    </source>
</evidence>
<dbReference type="InterPro" id="IPR052348">
    <property type="entry name" value="Metallopeptidase_M50B"/>
</dbReference>
<evidence type="ECO:0000313" key="15">
    <source>
        <dbReference type="EMBL" id="MFC0082684.1"/>
    </source>
</evidence>
<keyword evidence="10 13" id="KW-1133">Transmembrane helix</keyword>
<keyword evidence="11" id="KW-0482">Metalloprotease</keyword>
<evidence type="ECO:0000256" key="7">
    <source>
        <dbReference type="ARBA" id="ARBA00022723"/>
    </source>
</evidence>
<keyword evidence="8" id="KW-0378">Hydrolase</keyword>
<feature type="transmembrane region" description="Helical" evidence="13">
    <location>
        <begin position="70"/>
        <end position="90"/>
    </location>
</feature>
<keyword evidence="9" id="KW-0862">Zinc</keyword>
<dbReference type="InterPro" id="IPR044537">
    <property type="entry name" value="Rip2-like"/>
</dbReference>
<feature type="transmembrane region" description="Helical" evidence="13">
    <location>
        <begin position="110"/>
        <end position="130"/>
    </location>
</feature>
<evidence type="ECO:0000256" key="9">
    <source>
        <dbReference type="ARBA" id="ARBA00022833"/>
    </source>
</evidence>
<evidence type="ECO:0000256" key="5">
    <source>
        <dbReference type="ARBA" id="ARBA00022670"/>
    </source>
</evidence>
<reference evidence="15 16" key="1">
    <citation type="submission" date="2024-09" db="EMBL/GenBank/DDBJ databases">
        <authorList>
            <person name="Sun Q."/>
            <person name="Mori K."/>
        </authorList>
    </citation>
    <scope>NUCLEOTIDE SEQUENCE [LARGE SCALE GENOMIC DNA]</scope>
    <source>
        <strain evidence="15 16">JCM 15389</strain>
    </source>
</reference>
<evidence type="ECO:0000259" key="14">
    <source>
        <dbReference type="Pfam" id="PF02163"/>
    </source>
</evidence>
<keyword evidence="12 13" id="KW-0472">Membrane</keyword>
<gene>
    <name evidence="15" type="ORF">ACFFRE_11130</name>
</gene>
<name>A0ABV6C4Q5_9ACTN</name>
<evidence type="ECO:0000256" key="6">
    <source>
        <dbReference type="ARBA" id="ARBA00022692"/>
    </source>
</evidence>
<dbReference type="Proteomes" id="UP001589788">
    <property type="component" value="Unassembled WGS sequence"/>
</dbReference>
<dbReference type="PANTHER" id="PTHR35864:SF1">
    <property type="entry name" value="ZINC METALLOPROTEASE YWHC-RELATED"/>
    <property type="match status" value="1"/>
</dbReference>
<feature type="domain" description="Peptidase M50" evidence="14">
    <location>
        <begin position="29"/>
        <end position="190"/>
    </location>
</feature>
<evidence type="ECO:0000313" key="16">
    <source>
        <dbReference type="Proteomes" id="UP001589788"/>
    </source>
</evidence>
<keyword evidence="7" id="KW-0479">Metal-binding</keyword>
<sequence length="242" mass="25816">MALLIVVVALVVVLVRSHHLSLLSVLVFCVLIPSVILHEISHGLVALACGDDTAKRAGRLTLNPLAHVDVVGTIIVPVIMVLSGIGAFGWAKPVPVDVSKLRSPRNQAVLVGLVGPATNIVLALVAAFVYRDLVPAHDKLGVLLTGNLSAQPVWAQIVFLVGYVNVILAVFNLIPLPPLDGSAVVERLIPDRWLPSYYRIRPFTLILPLALIVLSSLGGPGGDLLNHIFDPALNWWGRVVGI</sequence>
<evidence type="ECO:0000256" key="4">
    <source>
        <dbReference type="ARBA" id="ARBA00022475"/>
    </source>
</evidence>
<comment type="cofactor">
    <cofactor evidence="1">
        <name>Zn(2+)</name>
        <dbReference type="ChEBI" id="CHEBI:29105"/>
    </cofactor>
</comment>
<keyword evidence="16" id="KW-1185">Reference proteome</keyword>
<evidence type="ECO:0000256" key="12">
    <source>
        <dbReference type="ARBA" id="ARBA00023136"/>
    </source>
</evidence>
<evidence type="ECO:0000256" key="2">
    <source>
        <dbReference type="ARBA" id="ARBA00004651"/>
    </source>
</evidence>
<dbReference type="Pfam" id="PF02163">
    <property type="entry name" value="Peptidase_M50"/>
    <property type="match status" value="1"/>
</dbReference>
<dbReference type="CDD" id="cd06158">
    <property type="entry name" value="S2P-M50_like_1"/>
    <property type="match status" value="1"/>
</dbReference>
<comment type="caution">
    <text evidence="15">The sequence shown here is derived from an EMBL/GenBank/DDBJ whole genome shotgun (WGS) entry which is preliminary data.</text>
</comment>
<dbReference type="InterPro" id="IPR008915">
    <property type="entry name" value="Peptidase_M50"/>
</dbReference>
<evidence type="ECO:0000256" key="10">
    <source>
        <dbReference type="ARBA" id="ARBA00022989"/>
    </source>
</evidence>
<dbReference type="GO" id="GO:0008233">
    <property type="term" value="F:peptidase activity"/>
    <property type="evidence" value="ECO:0007669"/>
    <property type="project" value="UniProtKB-KW"/>
</dbReference>
<keyword evidence="5 15" id="KW-0645">Protease</keyword>
<comment type="similarity">
    <text evidence="3">Belongs to the peptidase M50B family.</text>
</comment>
<evidence type="ECO:0000256" key="3">
    <source>
        <dbReference type="ARBA" id="ARBA00007931"/>
    </source>
</evidence>
<dbReference type="PANTHER" id="PTHR35864">
    <property type="entry name" value="ZINC METALLOPROTEASE MJ0611-RELATED"/>
    <property type="match status" value="1"/>
</dbReference>
<comment type="subcellular location">
    <subcellularLocation>
        <location evidence="2">Cell membrane</location>
        <topology evidence="2">Multi-pass membrane protein</topology>
    </subcellularLocation>
</comment>
<proteinExistence type="inferred from homology"/>
<evidence type="ECO:0000256" key="11">
    <source>
        <dbReference type="ARBA" id="ARBA00023049"/>
    </source>
</evidence>
<accession>A0ABV6C4Q5</accession>
<dbReference type="GO" id="GO:0006508">
    <property type="term" value="P:proteolysis"/>
    <property type="evidence" value="ECO:0007669"/>
    <property type="project" value="UniProtKB-KW"/>
</dbReference>
<protein>
    <submittedName>
        <fullName evidence="15">Site-2 protease family protein</fullName>
    </submittedName>
</protein>
<organism evidence="15 16">
    <name type="scientific">Aciditerrimonas ferrireducens</name>
    <dbReference type="NCBI Taxonomy" id="667306"/>
    <lineage>
        <taxon>Bacteria</taxon>
        <taxon>Bacillati</taxon>
        <taxon>Actinomycetota</taxon>
        <taxon>Acidimicrobiia</taxon>
        <taxon>Acidimicrobiales</taxon>
        <taxon>Acidimicrobiaceae</taxon>
        <taxon>Aciditerrimonas</taxon>
    </lineage>
</organism>
<feature type="transmembrane region" description="Helical" evidence="13">
    <location>
        <begin position="153"/>
        <end position="176"/>
    </location>
</feature>
<evidence type="ECO:0000256" key="1">
    <source>
        <dbReference type="ARBA" id="ARBA00001947"/>
    </source>
</evidence>
<feature type="transmembrane region" description="Helical" evidence="13">
    <location>
        <begin position="197"/>
        <end position="217"/>
    </location>
</feature>
<keyword evidence="6 13" id="KW-0812">Transmembrane</keyword>
<evidence type="ECO:0000256" key="8">
    <source>
        <dbReference type="ARBA" id="ARBA00022801"/>
    </source>
</evidence>
<keyword evidence="4" id="KW-1003">Cell membrane</keyword>